<keyword evidence="3" id="KW-1185">Reference proteome</keyword>
<name>A0A1X7LIV0_9BACL</name>
<feature type="region of interest" description="Disordered" evidence="1">
    <location>
        <begin position="1"/>
        <end position="25"/>
    </location>
</feature>
<evidence type="ECO:0000313" key="3">
    <source>
        <dbReference type="Proteomes" id="UP000193834"/>
    </source>
</evidence>
<protein>
    <submittedName>
        <fullName evidence="2">Uncharacterized protein</fullName>
    </submittedName>
</protein>
<dbReference type="Proteomes" id="UP000193834">
    <property type="component" value="Unassembled WGS sequence"/>
</dbReference>
<proteinExistence type="predicted"/>
<evidence type="ECO:0000256" key="1">
    <source>
        <dbReference type="SAM" id="MobiDB-lite"/>
    </source>
</evidence>
<organism evidence="2 3">
    <name type="scientific">Paenibacillus aquistagni</name>
    <dbReference type="NCBI Taxonomy" id="1852522"/>
    <lineage>
        <taxon>Bacteria</taxon>
        <taxon>Bacillati</taxon>
        <taxon>Bacillota</taxon>
        <taxon>Bacilli</taxon>
        <taxon>Bacillales</taxon>
        <taxon>Paenibacillaceae</taxon>
        <taxon>Paenibacillus</taxon>
    </lineage>
</organism>
<evidence type="ECO:0000313" key="2">
    <source>
        <dbReference type="EMBL" id="SMG53192.1"/>
    </source>
</evidence>
<reference evidence="2 3" key="1">
    <citation type="submission" date="2017-04" db="EMBL/GenBank/DDBJ databases">
        <authorList>
            <person name="Afonso C.L."/>
            <person name="Miller P.J."/>
            <person name="Scott M.A."/>
            <person name="Spackman E."/>
            <person name="Goraichik I."/>
            <person name="Dimitrov K.M."/>
            <person name="Suarez D.L."/>
            <person name="Swayne D.E."/>
        </authorList>
    </citation>
    <scope>NUCLEOTIDE SEQUENCE [LARGE SCALE GENOMIC DNA]</scope>
    <source>
        <strain evidence="2 3">11</strain>
    </source>
</reference>
<accession>A0A1X7LIV0</accession>
<dbReference type="EMBL" id="FXAZ01000005">
    <property type="protein sequence ID" value="SMG53192.1"/>
    <property type="molecule type" value="Genomic_DNA"/>
</dbReference>
<gene>
    <name evidence="2" type="ORF">SAMN06295960_3457</name>
</gene>
<sequence>MDGEAIGEAVHDITQTSNRDKDFQGITNRIPNSAKPFFLTIDSLKSHLLVHTSGGDKT</sequence>
<dbReference type="AlphaFoldDB" id="A0A1X7LIV0"/>